<keyword evidence="5" id="KW-0472">Membrane</keyword>
<dbReference type="SUPFAM" id="SSF49348">
    <property type="entry name" value="Clathrin adaptor appendage domain"/>
    <property type="match status" value="1"/>
</dbReference>
<evidence type="ECO:0000256" key="2">
    <source>
        <dbReference type="ARBA" id="ARBA00006613"/>
    </source>
</evidence>
<dbReference type="PANTHER" id="PTHR11134">
    <property type="entry name" value="ADAPTOR COMPLEX SUBUNIT BETA FAMILY MEMBER"/>
    <property type="match status" value="1"/>
</dbReference>
<dbReference type="Proteomes" id="UP001470230">
    <property type="component" value="Unassembled WGS sequence"/>
</dbReference>
<comment type="similarity">
    <text evidence="2">Belongs to the adaptor complexes large subunit family.</text>
</comment>
<sequence>MRSLFHAENEKIELNQLRDALDSNDISTRKKAAKRVCSLMRTGDKDNIALLFSSMLRCVKTDDIELKRLVYHYIVTYSLEESEQSIMVVNTFIQDMEDPNPLIQALAIRTMSRIKIDTVAESMIIPLKKVLQDRDPYVRKTAALAVSKLFEVIPEAVENSDLFSSLISLLHDDNPMVISNTTASILEINERRTTPIHIFNRNTITPVLSAIGNSSCWCQTILFDTLAKYEPEDSEEALNLIDRLIPLLKSADAMVVIGAFKCIFLFMDYTDKRPQDLFSSIVPPFIGLVSGNAADPEIQYVVLRTLSLFVCKFPKALSKEVRLFFCKYNDPSYIKMEKLYIIVTIANASNVDLVLDEFNEYTNSVDVHFVRKTIKCIGQIALKLPIASRRCVSILVKLVEGKAEYAVEESIIVLCDLLRKYPGDFESVIGTICSKAEYVKDPESKSSLIWILGEYCGLIEKVDVLLDPFLDTFHDEDPEVQLQIITAVVKAYLEKLDDTKDQLQYVLNEATKESILPDVKNRAMLYWRLLSMDQSAARRVCLFTKESVEHSGNQFTKEVLTELLRNMGNASGVLHIVPSSFVSNVQLFNPDDDDDSSRKWRPLPLRNSPVPIEINSDWDPEKYYLQVINRSTEGQSLSYFALALNANGAGFTIDKNIDFPDVLEPNDEFCIEIPFYFSKDAIIPKTEKNSSTVSAVSMDFALRTSAGNLFFTDFIDFRSITKPFKMFRKDFLEKWKSETLSTLQFNLSGVAIADNESLRKRRIFVLGEREGETCVAFLLAPDLVYLADLEYDGNQMRITLKGNPSRFPFIQESAKYAFCLD</sequence>
<feature type="domain" description="Clathrin/coatomer adaptor adaptin-like N-terminal" evidence="6">
    <location>
        <begin position="10"/>
        <end position="533"/>
    </location>
</feature>
<keyword evidence="4" id="KW-0653">Protein transport</keyword>
<evidence type="ECO:0000259" key="6">
    <source>
        <dbReference type="Pfam" id="PF01602"/>
    </source>
</evidence>
<dbReference type="InterPro" id="IPR011989">
    <property type="entry name" value="ARM-like"/>
</dbReference>
<dbReference type="InterPro" id="IPR013041">
    <property type="entry name" value="Clathrin_app_Ig-like_sf"/>
</dbReference>
<dbReference type="InterPro" id="IPR016024">
    <property type="entry name" value="ARM-type_fold"/>
</dbReference>
<evidence type="ECO:0000256" key="5">
    <source>
        <dbReference type="ARBA" id="ARBA00023136"/>
    </source>
</evidence>
<reference evidence="7 8" key="1">
    <citation type="submission" date="2024-04" db="EMBL/GenBank/DDBJ databases">
        <title>Tritrichomonas musculus Genome.</title>
        <authorList>
            <person name="Alves-Ferreira E."/>
            <person name="Grigg M."/>
            <person name="Lorenzi H."/>
            <person name="Galac M."/>
        </authorList>
    </citation>
    <scope>NUCLEOTIDE SEQUENCE [LARGE SCALE GENOMIC DNA]</scope>
    <source>
        <strain evidence="7 8">EAF2021</strain>
    </source>
</reference>
<keyword evidence="3" id="KW-0813">Transport</keyword>
<evidence type="ECO:0000313" key="8">
    <source>
        <dbReference type="Proteomes" id="UP001470230"/>
    </source>
</evidence>
<evidence type="ECO:0000256" key="1">
    <source>
        <dbReference type="ARBA" id="ARBA00004308"/>
    </source>
</evidence>
<protein>
    <recommendedName>
        <fullName evidence="6">Clathrin/coatomer adaptor adaptin-like N-terminal domain-containing protein</fullName>
    </recommendedName>
</protein>
<evidence type="ECO:0000313" key="7">
    <source>
        <dbReference type="EMBL" id="KAK8881851.1"/>
    </source>
</evidence>
<dbReference type="Gene3D" id="1.25.10.10">
    <property type="entry name" value="Leucine-rich Repeat Variant"/>
    <property type="match status" value="1"/>
</dbReference>
<name>A0ABR2JSV2_9EUKA</name>
<dbReference type="InterPro" id="IPR026739">
    <property type="entry name" value="AP_beta"/>
</dbReference>
<gene>
    <name evidence="7" type="ORF">M9Y10_044487</name>
</gene>
<accession>A0ABR2JSV2</accession>
<dbReference type="InterPro" id="IPR002553">
    <property type="entry name" value="Clathrin/coatomer_adapt-like_N"/>
</dbReference>
<dbReference type="SUPFAM" id="SSF48371">
    <property type="entry name" value="ARM repeat"/>
    <property type="match status" value="1"/>
</dbReference>
<keyword evidence="8" id="KW-1185">Reference proteome</keyword>
<evidence type="ECO:0000256" key="4">
    <source>
        <dbReference type="ARBA" id="ARBA00022927"/>
    </source>
</evidence>
<comment type="caution">
    <text evidence="7">The sequence shown here is derived from an EMBL/GenBank/DDBJ whole genome shotgun (WGS) entry which is preliminary data.</text>
</comment>
<comment type="subcellular location">
    <subcellularLocation>
        <location evidence="1">Endomembrane system</location>
    </subcellularLocation>
</comment>
<dbReference type="EMBL" id="JAPFFF010000009">
    <property type="protein sequence ID" value="KAK8881851.1"/>
    <property type="molecule type" value="Genomic_DNA"/>
</dbReference>
<proteinExistence type="inferred from homology"/>
<dbReference type="Pfam" id="PF01602">
    <property type="entry name" value="Adaptin_N"/>
    <property type="match status" value="1"/>
</dbReference>
<organism evidence="7 8">
    <name type="scientific">Tritrichomonas musculus</name>
    <dbReference type="NCBI Taxonomy" id="1915356"/>
    <lineage>
        <taxon>Eukaryota</taxon>
        <taxon>Metamonada</taxon>
        <taxon>Parabasalia</taxon>
        <taxon>Tritrichomonadida</taxon>
        <taxon>Tritrichomonadidae</taxon>
        <taxon>Tritrichomonas</taxon>
    </lineage>
</organism>
<evidence type="ECO:0000256" key="3">
    <source>
        <dbReference type="ARBA" id="ARBA00022448"/>
    </source>
</evidence>